<evidence type="ECO:0000256" key="7">
    <source>
        <dbReference type="ARBA" id="ARBA00023015"/>
    </source>
</evidence>
<organism evidence="15 16">
    <name type="scientific">Candidatus Nomurabacteria bacterium GW2011_GWA1_37_20</name>
    <dbReference type="NCBI Taxonomy" id="1618729"/>
    <lineage>
        <taxon>Bacteria</taxon>
        <taxon>Candidatus Nomuraibacteriota</taxon>
    </lineage>
</organism>
<dbReference type="Pfam" id="PF01726">
    <property type="entry name" value="LexA_DNA_bind"/>
    <property type="match status" value="1"/>
</dbReference>
<evidence type="ECO:0000259" key="14">
    <source>
        <dbReference type="Pfam" id="PF01726"/>
    </source>
</evidence>
<evidence type="ECO:0000256" key="10">
    <source>
        <dbReference type="ARBA" id="ARBA00023204"/>
    </source>
</evidence>
<keyword evidence="7" id="KW-0805">Transcription regulation</keyword>
<keyword evidence="5 12" id="KW-0378">Hydrolase</keyword>
<dbReference type="InterPro" id="IPR006197">
    <property type="entry name" value="Peptidase_S24_LexA"/>
</dbReference>
<keyword evidence="9" id="KW-0804">Transcription</keyword>
<dbReference type="Gene3D" id="1.10.10.10">
    <property type="entry name" value="Winged helix-like DNA-binding domain superfamily/Winged helix DNA-binding domain"/>
    <property type="match status" value="1"/>
</dbReference>
<dbReference type="EMBL" id="LBTA01000018">
    <property type="protein sequence ID" value="KKQ32530.1"/>
    <property type="molecule type" value="Genomic_DNA"/>
</dbReference>
<dbReference type="CDD" id="cd06529">
    <property type="entry name" value="S24_LexA-like"/>
    <property type="match status" value="1"/>
</dbReference>
<dbReference type="GO" id="GO:0006281">
    <property type="term" value="P:DNA repair"/>
    <property type="evidence" value="ECO:0007669"/>
    <property type="project" value="UniProtKB-KW"/>
</dbReference>
<dbReference type="NCBIfam" id="TIGR00498">
    <property type="entry name" value="lexA"/>
    <property type="match status" value="1"/>
</dbReference>
<dbReference type="InterPro" id="IPR050077">
    <property type="entry name" value="LexA_repressor"/>
</dbReference>
<dbReference type="PATRIC" id="fig|1618729.3.peg.236"/>
<dbReference type="AlphaFoldDB" id="A0A0G0H1W6"/>
<dbReference type="InterPro" id="IPR036286">
    <property type="entry name" value="LexA/Signal_pep-like_sf"/>
</dbReference>
<evidence type="ECO:0000256" key="1">
    <source>
        <dbReference type="ARBA" id="ARBA00007484"/>
    </source>
</evidence>
<name>A0A0G0H1W6_9BACT</name>
<keyword evidence="8" id="KW-0238">DNA-binding</keyword>
<dbReference type="Pfam" id="PF00717">
    <property type="entry name" value="Peptidase_S24"/>
    <property type="match status" value="1"/>
</dbReference>
<feature type="domain" description="Peptidase S24/S26A/S26B/S26C" evidence="13">
    <location>
        <begin position="84"/>
        <end position="200"/>
    </location>
</feature>
<keyword evidence="2" id="KW-0678">Repressor</keyword>
<keyword evidence="11" id="KW-0742">SOS response</keyword>
<feature type="domain" description="LexA repressor DNA-binding" evidence="14">
    <location>
        <begin position="5"/>
        <end position="65"/>
    </location>
</feature>
<dbReference type="InterPro" id="IPR036390">
    <property type="entry name" value="WH_DNA-bd_sf"/>
</dbReference>
<comment type="caution">
    <text evidence="15">The sequence shown here is derived from an EMBL/GenBank/DDBJ whole genome shotgun (WGS) entry which is preliminary data.</text>
</comment>
<evidence type="ECO:0000256" key="6">
    <source>
        <dbReference type="ARBA" id="ARBA00022813"/>
    </source>
</evidence>
<accession>A0A0G0H1W6</accession>
<keyword evidence="3" id="KW-0235">DNA replication</keyword>
<dbReference type="Proteomes" id="UP000034701">
    <property type="component" value="Unassembled WGS sequence"/>
</dbReference>
<dbReference type="InterPro" id="IPR039418">
    <property type="entry name" value="LexA-like"/>
</dbReference>
<dbReference type="GO" id="GO:0004252">
    <property type="term" value="F:serine-type endopeptidase activity"/>
    <property type="evidence" value="ECO:0007669"/>
    <property type="project" value="InterPro"/>
</dbReference>
<dbReference type="GO" id="GO:0003677">
    <property type="term" value="F:DNA binding"/>
    <property type="evidence" value="ECO:0007669"/>
    <property type="project" value="UniProtKB-KW"/>
</dbReference>
<proteinExistence type="inferred from homology"/>
<reference evidence="15 16" key="1">
    <citation type="journal article" date="2015" name="Nature">
        <title>rRNA introns, odd ribosomes, and small enigmatic genomes across a large radiation of phyla.</title>
        <authorList>
            <person name="Brown C.T."/>
            <person name="Hug L.A."/>
            <person name="Thomas B.C."/>
            <person name="Sharon I."/>
            <person name="Castelle C.J."/>
            <person name="Singh A."/>
            <person name="Wilkins M.J."/>
            <person name="Williams K.H."/>
            <person name="Banfield J.F."/>
        </authorList>
    </citation>
    <scope>NUCLEOTIDE SEQUENCE [LARGE SCALE GENOMIC DNA]</scope>
</reference>
<evidence type="ECO:0000259" key="13">
    <source>
        <dbReference type="Pfam" id="PF00717"/>
    </source>
</evidence>
<dbReference type="InterPro" id="IPR015927">
    <property type="entry name" value="Peptidase_S24_S26A/B/C"/>
</dbReference>
<evidence type="ECO:0000256" key="2">
    <source>
        <dbReference type="ARBA" id="ARBA00022491"/>
    </source>
</evidence>
<evidence type="ECO:0000256" key="12">
    <source>
        <dbReference type="RuleBase" id="RU003991"/>
    </source>
</evidence>
<gene>
    <name evidence="15" type="ORF">US45_C0018G0009</name>
</gene>
<dbReference type="PANTHER" id="PTHR33516">
    <property type="entry name" value="LEXA REPRESSOR"/>
    <property type="match status" value="1"/>
</dbReference>
<dbReference type="InterPro" id="IPR036388">
    <property type="entry name" value="WH-like_DNA-bd_sf"/>
</dbReference>
<evidence type="ECO:0000256" key="8">
    <source>
        <dbReference type="ARBA" id="ARBA00023125"/>
    </source>
</evidence>
<evidence type="ECO:0000256" key="4">
    <source>
        <dbReference type="ARBA" id="ARBA00022763"/>
    </source>
</evidence>
<dbReference type="GO" id="GO:0006508">
    <property type="term" value="P:proteolysis"/>
    <property type="evidence" value="ECO:0007669"/>
    <property type="project" value="InterPro"/>
</dbReference>
<keyword evidence="4" id="KW-0227">DNA damage</keyword>
<dbReference type="GO" id="GO:0045892">
    <property type="term" value="P:negative regulation of DNA-templated transcription"/>
    <property type="evidence" value="ECO:0007669"/>
    <property type="project" value="InterPro"/>
</dbReference>
<dbReference type="SUPFAM" id="SSF46785">
    <property type="entry name" value="Winged helix' DNA-binding domain"/>
    <property type="match status" value="1"/>
</dbReference>
<keyword evidence="10" id="KW-0234">DNA repair</keyword>
<evidence type="ECO:0000256" key="3">
    <source>
        <dbReference type="ARBA" id="ARBA00022705"/>
    </source>
</evidence>
<keyword evidence="6 12" id="KW-0068">Autocatalytic cleavage</keyword>
<dbReference type="InterPro" id="IPR006200">
    <property type="entry name" value="LexA"/>
</dbReference>
<evidence type="ECO:0000256" key="5">
    <source>
        <dbReference type="ARBA" id="ARBA00022801"/>
    </source>
</evidence>
<comment type="similarity">
    <text evidence="1 12">Belongs to the peptidase S24 family.</text>
</comment>
<sequence>MELAVTTRQKELLSVVYEFIKDTGFPPTIAEMREKLGVSSNQSILDLLEKLSQKAFVKRSEGNARNVTILPRGYKELGEPSLTPFLGVTSAGAPIEAVEISGEWKKVSDEVSRLESDIFMLRISGDSMINAGIDDGDVVLVQTKKEFVSGEVVLVEKDGETTVKRFISEDKPPYVYLKPENPEYQNILFTDTTELKGKVISVLKNNYWKSIK</sequence>
<dbReference type="SUPFAM" id="SSF51306">
    <property type="entry name" value="LexA/Signal peptidase"/>
    <property type="match status" value="1"/>
</dbReference>
<evidence type="ECO:0000256" key="9">
    <source>
        <dbReference type="ARBA" id="ARBA00023163"/>
    </source>
</evidence>
<dbReference type="PANTHER" id="PTHR33516:SF2">
    <property type="entry name" value="LEXA REPRESSOR-RELATED"/>
    <property type="match status" value="1"/>
</dbReference>
<evidence type="ECO:0000313" key="15">
    <source>
        <dbReference type="EMBL" id="KKQ32530.1"/>
    </source>
</evidence>
<dbReference type="InterPro" id="IPR006199">
    <property type="entry name" value="LexA_DNA-bd_dom"/>
</dbReference>
<dbReference type="Gene3D" id="2.10.109.10">
    <property type="entry name" value="Umud Fragment, subunit A"/>
    <property type="match status" value="1"/>
</dbReference>
<dbReference type="GO" id="GO:0006260">
    <property type="term" value="P:DNA replication"/>
    <property type="evidence" value="ECO:0007669"/>
    <property type="project" value="UniProtKB-KW"/>
</dbReference>
<evidence type="ECO:0000313" key="16">
    <source>
        <dbReference type="Proteomes" id="UP000034701"/>
    </source>
</evidence>
<dbReference type="GO" id="GO:0009432">
    <property type="term" value="P:SOS response"/>
    <property type="evidence" value="ECO:0007669"/>
    <property type="project" value="UniProtKB-KW"/>
</dbReference>
<evidence type="ECO:0000256" key="11">
    <source>
        <dbReference type="ARBA" id="ARBA00023236"/>
    </source>
</evidence>
<dbReference type="PRINTS" id="PR00726">
    <property type="entry name" value="LEXASERPTASE"/>
</dbReference>
<protein>
    <submittedName>
        <fullName evidence="15">LexA repressor</fullName>
    </submittedName>
</protein>